<comment type="caution">
    <text evidence="1">The sequence shown here is derived from an EMBL/GenBank/DDBJ whole genome shotgun (WGS) entry which is preliminary data.</text>
</comment>
<protein>
    <submittedName>
        <fullName evidence="1">Uncharacterized protein</fullName>
    </submittedName>
</protein>
<evidence type="ECO:0000313" key="1">
    <source>
        <dbReference type="EMBL" id="GEM01255.1"/>
    </source>
</evidence>
<proteinExistence type="predicted"/>
<name>A0ABQ0VJF8_9BACI</name>
<accession>A0ABQ0VJF8</accession>
<keyword evidence="2" id="KW-1185">Reference proteome</keyword>
<evidence type="ECO:0000313" key="2">
    <source>
        <dbReference type="Proteomes" id="UP000321547"/>
    </source>
</evidence>
<organism evidence="1 2">
    <name type="scientific">Halolactibacillus halophilus</name>
    <dbReference type="NCBI Taxonomy" id="306540"/>
    <lineage>
        <taxon>Bacteria</taxon>
        <taxon>Bacillati</taxon>
        <taxon>Bacillota</taxon>
        <taxon>Bacilli</taxon>
        <taxon>Bacillales</taxon>
        <taxon>Bacillaceae</taxon>
        <taxon>Halolactibacillus</taxon>
    </lineage>
</organism>
<reference evidence="1 2" key="1">
    <citation type="submission" date="2019-07" db="EMBL/GenBank/DDBJ databases">
        <title>Whole genome shotgun sequence of Halolactibacillus halophilus NBRC 100868.</title>
        <authorList>
            <person name="Hosoyama A."/>
            <person name="Uohara A."/>
            <person name="Ohji S."/>
            <person name="Ichikawa N."/>
        </authorList>
    </citation>
    <scope>NUCLEOTIDE SEQUENCE [LARGE SCALE GENOMIC DNA]</scope>
    <source>
        <strain evidence="1 2">NBRC 100868</strain>
    </source>
</reference>
<sequence length="71" mass="8107">MPAARSFFVPFDETLDISVVSSYKVGVIIGKKPDDVSVAQRDVFFFVHVVHLRLTLFFVDLRHQIKTLSNI</sequence>
<dbReference type="EMBL" id="BJWI01000007">
    <property type="protein sequence ID" value="GEM01255.1"/>
    <property type="molecule type" value="Genomic_DNA"/>
</dbReference>
<gene>
    <name evidence="1" type="ORF">HHA03_07870</name>
</gene>
<dbReference type="Proteomes" id="UP000321547">
    <property type="component" value="Unassembled WGS sequence"/>
</dbReference>